<feature type="transmembrane region" description="Helical" evidence="6">
    <location>
        <begin position="175"/>
        <end position="192"/>
    </location>
</feature>
<feature type="transmembrane region" description="Helical" evidence="6">
    <location>
        <begin position="229"/>
        <end position="249"/>
    </location>
</feature>
<keyword evidence="8" id="KW-1185">Reference proteome</keyword>
<dbReference type="PANTHER" id="PTHR32196:SF69">
    <property type="entry name" value="BRANCHED-CHAIN AMINO ACID TRANSPORT SYSTEM, PERMEASE PROTEIN"/>
    <property type="match status" value="1"/>
</dbReference>
<comment type="caution">
    <text evidence="7">The sequence shown here is derived from an EMBL/GenBank/DDBJ whole genome shotgun (WGS) entry which is preliminary data.</text>
</comment>
<feature type="transmembrane region" description="Helical" evidence="6">
    <location>
        <begin position="125"/>
        <end position="154"/>
    </location>
</feature>
<keyword evidence="5 6" id="KW-0472">Membrane</keyword>
<dbReference type="CDD" id="cd06574">
    <property type="entry name" value="TM_PBP1_branched-chain-AA_like"/>
    <property type="match status" value="1"/>
</dbReference>
<evidence type="ECO:0000256" key="3">
    <source>
        <dbReference type="ARBA" id="ARBA00022692"/>
    </source>
</evidence>
<feature type="transmembrane region" description="Helical" evidence="6">
    <location>
        <begin position="12"/>
        <end position="30"/>
    </location>
</feature>
<accession>A0ABP0ERT1</accession>
<feature type="transmembrane region" description="Helical" evidence="6">
    <location>
        <begin position="198"/>
        <end position="217"/>
    </location>
</feature>
<protein>
    <submittedName>
        <fullName evidence="7">ABC transport system permease protein</fullName>
    </submittedName>
</protein>
<dbReference type="EMBL" id="CAWVOK010000006">
    <property type="protein sequence ID" value="CAK8162418.1"/>
    <property type="molecule type" value="Genomic_DNA"/>
</dbReference>
<name>A0ABP0ERT1_9RICK</name>
<feature type="transmembrane region" description="Helical" evidence="6">
    <location>
        <begin position="255"/>
        <end position="275"/>
    </location>
</feature>
<evidence type="ECO:0000313" key="7">
    <source>
        <dbReference type="EMBL" id="CAK8162418.1"/>
    </source>
</evidence>
<dbReference type="InterPro" id="IPR001851">
    <property type="entry name" value="ABC_transp_permease"/>
</dbReference>
<dbReference type="RefSeq" id="WP_338363453.1">
    <property type="nucleotide sequence ID" value="NZ_CAWVOK010000006.1"/>
</dbReference>
<keyword evidence="4 6" id="KW-1133">Transmembrane helix</keyword>
<dbReference type="PANTHER" id="PTHR32196">
    <property type="entry name" value="ABC TRANSPORTER PERMEASE PROTEIN YPHD-RELATED-RELATED"/>
    <property type="match status" value="1"/>
</dbReference>
<proteinExistence type="predicted"/>
<keyword evidence="3 6" id="KW-0812">Transmembrane</keyword>
<evidence type="ECO:0000256" key="5">
    <source>
        <dbReference type="ARBA" id="ARBA00023136"/>
    </source>
</evidence>
<dbReference type="Proteomes" id="UP001314181">
    <property type="component" value="Unassembled WGS sequence"/>
</dbReference>
<reference evidence="7 8" key="1">
    <citation type="submission" date="2024-01" db="EMBL/GenBank/DDBJ databases">
        <authorList>
            <person name="Kunselman E."/>
        </authorList>
    </citation>
    <scope>NUCLEOTIDE SEQUENCE [LARGE SCALE GENOMIC DNA]</scope>
    <source>
        <strain evidence="7">2 abalone samples</strain>
    </source>
</reference>
<sequence>MTLDEMTMSLEIGLVYGIVAIGIYITFRIIDFPDLTCDGSFVLGAAVSSILAKNNYNPWFAIVAALSTGCVAGIATGLLYTHLKISNLLSGILVSFMLYSVNLHIMNGVPNISLNISQTIFSQALAVTILSAIVVVVCLLIGYLFITDFGLALYSIGQNKKLAQYNGINIKKMTIIALALSNGFIALGGALFSQNQGFADIGSGIGTIIVGLASIVIGEKILQYRNIAVKIISCVIGSVIYRALIGFALHSNVLGLQTFDLNLITGVLIIVVMCIPRRKYVIS</sequence>
<evidence type="ECO:0000256" key="4">
    <source>
        <dbReference type="ARBA" id="ARBA00022989"/>
    </source>
</evidence>
<evidence type="ECO:0000256" key="2">
    <source>
        <dbReference type="ARBA" id="ARBA00022475"/>
    </source>
</evidence>
<dbReference type="Pfam" id="PF02653">
    <property type="entry name" value="BPD_transp_2"/>
    <property type="match status" value="1"/>
</dbReference>
<evidence type="ECO:0000256" key="1">
    <source>
        <dbReference type="ARBA" id="ARBA00004651"/>
    </source>
</evidence>
<feature type="transmembrane region" description="Helical" evidence="6">
    <location>
        <begin position="59"/>
        <end position="80"/>
    </location>
</feature>
<keyword evidence="2" id="KW-1003">Cell membrane</keyword>
<comment type="subcellular location">
    <subcellularLocation>
        <location evidence="1">Cell membrane</location>
        <topology evidence="1">Multi-pass membrane protein</topology>
    </subcellularLocation>
</comment>
<organism evidence="7 8">
    <name type="scientific">Candidatus Xenohaliotis californiensis</name>
    <dbReference type="NCBI Taxonomy" id="84677"/>
    <lineage>
        <taxon>Bacteria</taxon>
        <taxon>Pseudomonadati</taxon>
        <taxon>Pseudomonadota</taxon>
        <taxon>Alphaproteobacteria</taxon>
        <taxon>Rickettsiales</taxon>
        <taxon>Anaplasmataceae</taxon>
        <taxon>Candidatus Xenohaliotis</taxon>
    </lineage>
</organism>
<gene>
    <name evidence="7" type="ORF">CAXC1_150012</name>
</gene>
<evidence type="ECO:0000256" key="6">
    <source>
        <dbReference type="SAM" id="Phobius"/>
    </source>
</evidence>
<feature type="transmembrane region" description="Helical" evidence="6">
    <location>
        <begin position="87"/>
        <end position="105"/>
    </location>
</feature>
<evidence type="ECO:0000313" key="8">
    <source>
        <dbReference type="Proteomes" id="UP001314181"/>
    </source>
</evidence>